<keyword evidence="3" id="KW-0648">Protein biosynthesis</keyword>
<dbReference type="AlphaFoldDB" id="A0A9P7YB98"/>
<dbReference type="EMBL" id="MU251718">
    <property type="protein sequence ID" value="KAG9229925.1"/>
    <property type="molecule type" value="Genomic_DNA"/>
</dbReference>
<feature type="region of interest" description="Disordered" evidence="1">
    <location>
        <begin position="1"/>
        <end position="29"/>
    </location>
</feature>
<dbReference type="GO" id="GO:0003743">
    <property type="term" value="F:translation initiation factor activity"/>
    <property type="evidence" value="ECO:0007669"/>
    <property type="project" value="UniProtKB-KW"/>
</dbReference>
<gene>
    <name evidence="3" type="ORF">BJ875DRAFT_499566</name>
</gene>
<feature type="region of interest" description="Disordered" evidence="1">
    <location>
        <begin position="349"/>
        <end position="378"/>
    </location>
</feature>
<dbReference type="Pfam" id="PF10680">
    <property type="entry name" value="RRN9"/>
    <property type="match status" value="1"/>
</dbReference>
<feature type="compositionally biased region" description="Low complexity" evidence="1">
    <location>
        <begin position="1"/>
        <end position="13"/>
    </location>
</feature>
<dbReference type="InterPro" id="IPR019622">
    <property type="entry name" value="Rrn9_dom"/>
</dbReference>
<feature type="compositionally biased region" description="Basic and acidic residues" evidence="1">
    <location>
        <begin position="193"/>
        <end position="210"/>
    </location>
</feature>
<feature type="compositionally biased region" description="Basic and acidic residues" evidence="1">
    <location>
        <begin position="287"/>
        <end position="299"/>
    </location>
</feature>
<accession>A0A9P7YB98</accession>
<feature type="region of interest" description="Disordered" evidence="1">
    <location>
        <begin position="95"/>
        <end position="120"/>
    </location>
</feature>
<feature type="region of interest" description="Disordered" evidence="1">
    <location>
        <begin position="160"/>
        <end position="220"/>
    </location>
</feature>
<feature type="region of interest" description="Disordered" evidence="1">
    <location>
        <begin position="448"/>
        <end position="468"/>
    </location>
</feature>
<keyword evidence="4" id="KW-1185">Reference proteome</keyword>
<dbReference type="Proteomes" id="UP000824998">
    <property type="component" value="Unassembled WGS sequence"/>
</dbReference>
<feature type="domain" description="Rrn9" evidence="2">
    <location>
        <begin position="43"/>
        <end position="114"/>
    </location>
</feature>
<organism evidence="3 4">
    <name type="scientific">Amylocarpus encephaloides</name>
    <dbReference type="NCBI Taxonomy" id="45428"/>
    <lineage>
        <taxon>Eukaryota</taxon>
        <taxon>Fungi</taxon>
        <taxon>Dikarya</taxon>
        <taxon>Ascomycota</taxon>
        <taxon>Pezizomycotina</taxon>
        <taxon>Leotiomycetes</taxon>
        <taxon>Helotiales</taxon>
        <taxon>Helotiales incertae sedis</taxon>
        <taxon>Amylocarpus</taxon>
    </lineage>
</organism>
<protein>
    <submittedName>
        <fullName evidence="3">RNA polymerase I-specific transcription initiation factor-domain-containing protein</fullName>
    </submittedName>
</protein>
<comment type="caution">
    <text evidence="3">The sequence shown here is derived from an EMBL/GenBank/DDBJ whole genome shotgun (WGS) entry which is preliminary data.</text>
</comment>
<evidence type="ECO:0000256" key="1">
    <source>
        <dbReference type="SAM" id="MobiDB-lite"/>
    </source>
</evidence>
<feature type="compositionally biased region" description="Basic residues" evidence="1">
    <location>
        <begin position="300"/>
        <end position="314"/>
    </location>
</feature>
<name>A0A9P7YB98_9HELO</name>
<feature type="region of interest" description="Disordered" evidence="1">
    <location>
        <begin position="280"/>
        <end position="318"/>
    </location>
</feature>
<keyword evidence="3" id="KW-0396">Initiation factor</keyword>
<feature type="compositionally biased region" description="Basic and acidic residues" evidence="1">
    <location>
        <begin position="360"/>
        <end position="378"/>
    </location>
</feature>
<sequence length="570" mass="64182">MNNGSWDSSDSGNTDLPRPNIWNGPNSTWYSHTEEERGLAASLDGLRNQDLGVHLYNAHALKRRADELKGKTTEGIPIDNPVDQEDAEDPFVPNKRWTAWPLPPHLVPREDEKVGEDDPDDIYTFKRQRVEHPSRVLEEVLTGVALKFAKETFAAREWATPPGEDLDVRRSQSRATSPRKSREYQESDEDDREVFGAKDEDDPSIVREPDVSESSLRPIFSADDENSARLLRPTIRNALSKLDEVLMALHYARKTCHEASKSADGKITSDGDSSRQFQNLAHRTKRSHDQAGEGINDAKHPRKKPTGRPKKVHPRLNGETEEEYLVRIARIRRVRVPKFASIAVEDSPISRSPLGQATRAPKEQKQPKSKKSSTEEFLRPRDWSEVLGSATLVGIPPDIIARATQRCANIFGEGMVMRTLPETPFEGQHADTLTAYQPKEITCFVSEIGEEGDSSRSSQESEESGQETNARVIWHNISEPKAQVCFCPIQMCPRQATGFSSPSRLRQHMEKSHQLTEAEIAGYGKSDAEGHTMEVDGAIHIDGYLKTATLEKRRSLGKSSKREERYRRID</sequence>
<dbReference type="OrthoDB" id="5412288at2759"/>
<proteinExistence type="predicted"/>
<evidence type="ECO:0000313" key="4">
    <source>
        <dbReference type="Proteomes" id="UP000824998"/>
    </source>
</evidence>
<evidence type="ECO:0000313" key="3">
    <source>
        <dbReference type="EMBL" id="KAG9229925.1"/>
    </source>
</evidence>
<evidence type="ECO:0000259" key="2">
    <source>
        <dbReference type="Pfam" id="PF10680"/>
    </source>
</evidence>
<reference evidence="3" key="1">
    <citation type="journal article" date="2021" name="IMA Fungus">
        <title>Genomic characterization of three marine fungi, including Emericellopsis atlantica sp. nov. with signatures of a generalist lifestyle and marine biomass degradation.</title>
        <authorList>
            <person name="Hagestad O.C."/>
            <person name="Hou L."/>
            <person name="Andersen J.H."/>
            <person name="Hansen E.H."/>
            <person name="Altermark B."/>
            <person name="Li C."/>
            <person name="Kuhnert E."/>
            <person name="Cox R.J."/>
            <person name="Crous P.W."/>
            <person name="Spatafora J.W."/>
            <person name="Lail K."/>
            <person name="Amirebrahimi M."/>
            <person name="Lipzen A."/>
            <person name="Pangilinan J."/>
            <person name="Andreopoulos W."/>
            <person name="Hayes R.D."/>
            <person name="Ng V."/>
            <person name="Grigoriev I.V."/>
            <person name="Jackson S.A."/>
            <person name="Sutton T.D.S."/>
            <person name="Dobson A.D.W."/>
            <person name="Rama T."/>
        </authorList>
    </citation>
    <scope>NUCLEOTIDE SEQUENCE</scope>
    <source>
        <strain evidence="3">TRa018bII</strain>
    </source>
</reference>